<feature type="non-terminal residue" evidence="1">
    <location>
        <position position="1"/>
    </location>
</feature>
<dbReference type="AlphaFoldDB" id="A0A7T8K101"/>
<evidence type="ECO:0000313" key="1">
    <source>
        <dbReference type="EMBL" id="QQP42552.1"/>
    </source>
</evidence>
<sequence length="70" mass="7915">LQEVLTAHHSLPFVGLIEFFGDKYTQDRTFLRSSRFSVKSLETVFSGRDTLVAAGRALHSGDRLRLPRLP</sequence>
<dbReference type="EMBL" id="CP045900">
    <property type="protein sequence ID" value="QQP42552.1"/>
    <property type="molecule type" value="Genomic_DNA"/>
</dbReference>
<feature type="non-terminal residue" evidence="1">
    <location>
        <position position="70"/>
    </location>
</feature>
<gene>
    <name evidence="1" type="ORF">FKW44_017256</name>
</gene>
<reference evidence="2" key="1">
    <citation type="submission" date="2021-01" db="EMBL/GenBank/DDBJ databases">
        <title>Caligus Genome Assembly.</title>
        <authorList>
            <person name="Gallardo-Escarate C."/>
        </authorList>
    </citation>
    <scope>NUCLEOTIDE SEQUENCE [LARGE SCALE GENOMIC DNA]</scope>
</reference>
<protein>
    <submittedName>
        <fullName evidence="1">Uncharacterized protein</fullName>
    </submittedName>
</protein>
<accession>A0A7T8K101</accession>
<evidence type="ECO:0000313" key="2">
    <source>
        <dbReference type="Proteomes" id="UP000595437"/>
    </source>
</evidence>
<dbReference type="Proteomes" id="UP000595437">
    <property type="component" value="Chromosome 11"/>
</dbReference>
<name>A0A7T8K101_CALRO</name>
<keyword evidence="2" id="KW-1185">Reference proteome</keyword>
<proteinExistence type="predicted"/>
<organism evidence="1 2">
    <name type="scientific">Caligus rogercresseyi</name>
    <name type="common">Sea louse</name>
    <dbReference type="NCBI Taxonomy" id="217165"/>
    <lineage>
        <taxon>Eukaryota</taxon>
        <taxon>Metazoa</taxon>
        <taxon>Ecdysozoa</taxon>
        <taxon>Arthropoda</taxon>
        <taxon>Crustacea</taxon>
        <taxon>Multicrustacea</taxon>
        <taxon>Hexanauplia</taxon>
        <taxon>Copepoda</taxon>
        <taxon>Siphonostomatoida</taxon>
        <taxon>Caligidae</taxon>
        <taxon>Caligus</taxon>
    </lineage>
</organism>